<dbReference type="EMBL" id="JBHUGI010000015">
    <property type="protein sequence ID" value="MFD1927740.1"/>
    <property type="molecule type" value="Genomic_DNA"/>
</dbReference>
<feature type="domain" description="ABC transporter" evidence="5">
    <location>
        <begin position="4"/>
        <end position="229"/>
    </location>
</feature>
<evidence type="ECO:0000259" key="5">
    <source>
        <dbReference type="PROSITE" id="PS50893"/>
    </source>
</evidence>
<organism evidence="6 7">
    <name type="scientific">Sporosarcina siberiensis</name>
    <dbReference type="NCBI Taxonomy" id="1365606"/>
    <lineage>
        <taxon>Bacteria</taxon>
        <taxon>Bacillati</taxon>
        <taxon>Bacillota</taxon>
        <taxon>Bacilli</taxon>
        <taxon>Bacillales</taxon>
        <taxon>Caryophanaceae</taxon>
        <taxon>Sporosarcina</taxon>
    </lineage>
</organism>
<reference evidence="7" key="1">
    <citation type="journal article" date="2019" name="Int. J. Syst. Evol. Microbiol.">
        <title>The Global Catalogue of Microorganisms (GCM) 10K type strain sequencing project: providing services to taxonomists for standard genome sequencing and annotation.</title>
        <authorList>
            <consortium name="The Broad Institute Genomics Platform"/>
            <consortium name="The Broad Institute Genome Sequencing Center for Infectious Disease"/>
            <person name="Wu L."/>
            <person name="Ma J."/>
        </authorList>
    </citation>
    <scope>NUCLEOTIDE SEQUENCE [LARGE SCALE GENOMIC DNA]</scope>
    <source>
        <strain evidence="7">CGMCC 4.7177</strain>
    </source>
</reference>
<evidence type="ECO:0000256" key="1">
    <source>
        <dbReference type="ARBA" id="ARBA00005417"/>
    </source>
</evidence>
<accession>A0ABW4SED3</accession>
<evidence type="ECO:0000313" key="6">
    <source>
        <dbReference type="EMBL" id="MFD1927740.1"/>
    </source>
</evidence>
<dbReference type="InterPro" id="IPR003439">
    <property type="entry name" value="ABC_transporter-like_ATP-bd"/>
</dbReference>
<dbReference type="GO" id="GO:0005524">
    <property type="term" value="F:ATP binding"/>
    <property type="evidence" value="ECO:0007669"/>
    <property type="project" value="UniProtKB-KW"/>
</dbReference>
<evidence type="ECO:0000313" key="7">
    <source>
        <dbReference type="Proteomes" id="UP001597218"/>
    </source>
</evidence>
<keyword evidence="3" id="KW-0547">Nucleotide-binding</keyword>
<dbReference type="PANTHER" id="PTHR43335:SF4">
    <property type="entry name" value="ABC TRANSPORTER, ATP-BINDING PROTEIN"/>
    <property type="match status" value="1"/>
</dbReference>
<evidence type="ECO:0000256" key="2">
    <source>
        <dbReference type="ARBA" id="ARBA00022448"/>
    </source>
</evidence>
<keyword evidence="7" id="KW-1185">Reference proteome</keyword>
<dbReference type="InterPro" id="IPR017871">
    <property type="entry name" value="ABC_transporter-like_CS"/>
</dbReference>
<dbReference type="InterPro" id="IPR003593">
    <property type="entry name" value="AAA+_ATPase"/>
</dbReference>
<dbReference type="Proteomes" id="UP001597218">
    <property type="component" value="Unassembled WGS sequence"/>
</dbReference>
<evidence type="ECO:0000256" key="3">
    <source>
        <dbReference type="ARBA" id="ARBA00022741"/>
    </source>
</evidence>
<comment type="caution">
    <text evidence="6">The sequence shown here is derived from an EMBL/GenBank/DDBJ whole genome shotgun (WGS) entry which is preliminary data.</text>
</comment>
<dbReference type="SMART" id="SM00382">
    <property type="entry name" value="AAA"/>
    <property type="match status" value="1"/>
</dbReference>
<keyword evidence="2" id="KW-0813">Transport</keyword>
<dbReference type="SUPFAM" id="SSF52540">
    <property type="entry name" value="P-loop containing nucleoside triphosphate hydrolases"/>
    <property type="match status" value="1"/>
</dbReference>
<sequence>MTAISASNLTKAYGSTLAVDSVNLRVEKGELYGFLGRNGAGKSTFINMLTGIIRPTEGKVSLLGSENSDMILSQIGVLPDYSTFYNSMTAVQHIYYFSSLQGVKLSKKECLASLEKVGMVQHANVKVGKYSFGMKKKLGIAQAIMNNPDLLILDEPTSGVDAESAIQIQHLLLHLNKIGTTIFMTSHNLGEVEKICTRLAIMKDGLIVNEGTLTEIKEKYTESLEVSMELSDAPDSHLLVRIKEITGPLYITGANLKFKAVDDEMIHGIVRLLVNNGIGVHRISANQPDLEDIFLNG</sequence>
<evidence type="ECO:0000256" key="4">
    <source>
        <dbReference type="ARBA" id="ARBA00022840"/>
    </source>
</evidence>
<dbReference type="Gene3D" id="3.40.50.300">
    <property type="entry name" value="P-loop containing nucleotide triphosphate hydrolases"/>
    <property type="match status" value="1"/>
</dbReference>
<dbReference type="PROSITE" id="PS50893">
    <property type="entry name" value="ABC_TRANSPORTER_2"/>
    <property type="match status" value="1"/>
</dbReference>
<dbReference type="Pfam" id="PF00005">
    <property type="entry name" value="ABC_tran"/>
    <property type="match status" value="1"/>
</dbReference>
<protein>
    <submittedName>
        <fullName evidence="6">ATP-binding cassette domain-containing protein</fullName>
    </submittedName>
</protein>
<keyword evidence="4 6" id="KW-0067">ATP-binding</keyword>
<dbReference type="InterPro" id="IPR027417">
    <property type="entry name" value="P-loop_NTPase"/>
</dbReference>
<dbReference type="RefSeq" id="WP_381536465.1">
    <property type="nucleotide sequence ID" value="NZ_JBHUGI010000015.1"/>
</dbReference>
<proteinExistence type="inferred from homology"/>
<dbReference type="PANTHER" id="PTHR43335">
    <property type="entry name" value="ABC TRANSPORTER, ATP-BINDING PROTEIN"/>
    <property type="match status" value="1"/>
</dbReference>
<dbReference type="PROSITE" id="PS00211">
    <property type="entry name" value="ABC_TRANSPORTER_1"/>
    <property type="match status" value="1"/>
</dbReference>
<name>A0ABW4SED3_9BACL</name>
<comment type="similarity">
    <text evidence="1">Belongs to the ABC transporter superfamily.</text>
</comment>
<gene>
    <name evidence="6" type="ORF">ACFSFY_06655</name>
</gene>